<evidence type="ECO:0000259" key="2">
    <source>
        <dbReference type="Pfam" id="PF01610"/>
    </source>
</evidence>
<evidence type="ECO:0000256" key="1">
    <source>
        <dbReference type="SAM" id="MobiDB-lite"/>
    </source>
</evidence>
<organism evidence="3 4">
    <name type="scientific">Bifidobacterium breve</name>
    <dbReference type="NCBI Taxonomy" id="1685"/>
    <lineage>
        <taxon>Bacteria</taxon>
        <taxon>Bacillati</taxon>
        <taxon>Actinomycetota</taxon>
        <taxon>Actinomycetes</taxon>
        <taxon>Bifidobacteriales</taxon>
        <taxon>Bifidobacteriaceae</taxon>
        <taxon>Bifidobacterium</taxon>
    </lineage>
</organism>
<dbReference type="Proteomes" id="UP000494173">
    <property type="component" value="Unassembled WGS sequence"/>
</dbReference>
<evidence type="ECO:0000313" key="4">
    <source>
        <dbReference type="Proteomes" id="UP000494173"/>
    </source>
</evidence>
<feature type="region of interest" description="Disordered" evidence="1">
    <location>
        <begin position="56"/>
        <end position="75"/>
    </location>
</feature>
<dbReference type="EMBL" id="CABWKB010000001">
    <property type="protein sequence ID" value="VWQ10769.1"/>
    <property type="molecule type" value="Genomic_DNA"/>
</dbReference>
<proteinExistence type="predicted"/>
<protein>
    <recommendedName>
        <fullName evidence="2">Transposase IS204/IS1001/IS1096/IS1165 DDE domain-containing protein</fullName>
    </recommendedName>
</protein>
<reference evidence="3 4" key="1">
    <citation type="submission" date="2019-10" db="EMBL/GenBank/DDBJ databases">
        <authorList>
            <consortium name="Melissa Lawson"/>
            <person name="O'neill I."/>
        </authorList>
    </citation>
    <scope>NUCLEOTIDE SEQUENCE [LARGE SCALE GENOMIC DNA]</scope>
    <source>
        <strain evidence="3">LH_24</strain>
    </source>
</reference>
<comment type="caution">
    <text evidence="3">The sequence shown here is derived from an EMBL/GenBank/DDBJ whole genome shotgun (WGS) entry which is preliminary data.</text>
</comment>
<dbReference type="AlphaFoldDB" id="A0ABD7VNI1"/>
<feature type="domain" description="Transposase IS204/IS1001/IS1096/IS1165 DDE" evidence="2">
    <location>
        <begin position="1"/>
        <end position="69"/>
    </location>
</feature>
<evidence type="ECO:0000313" key="3">
    <source>
        <dbReference type="EMBL" id="VWQ10769.1"/>
    </source>
</evidence>
<sequence>VLDGFHIVSWMTDALDRVRKRLWNQARRKRDEEITKRMRGVKYVVLKNPDNLTGRQSEAFESLRNTDPKGQLYRA</sequence>
<accession>A0ABD7VNI1</accession>
<dbReference type="InterPro" id="IPR002560">
    <property type="entry name" value="Transposase_DDE"/>
</dbReference>
<dbReference type="Pfam" id="PF01610">
    <property type="entry name" value="DDE_Tnp_ISL3"/>
    <property type="match status" value="1"/>
</dbReference>
<gene>
    <name evidence="3" type="ORF">BIFLH24_00012</name>
</gene>
<feature type="non-terminal residue" evidence="3">
    <location>
        <position position="1"/>
    </location>
</feature>
<name>A0ABD7VNI1_BIFBR</name>